<evidence type="ECO:0000313" key="2">
    <source>
        <dbReference type="EMBL" id="SEL57953.1"/>
    </source>
</evidence>
<reference evidence="2 3" key="1">
    <citation type="submission" date="2016-10" db="EMBL/GenBank/DDBJ databases">
        <authorList>
            <person name="de Groot N.N."/>
        </authorList>
    </citation>
    <scope>NUCLEOTIDE SEQUENCE [LARGE SCALE GENOMIC DNA]</scope>
    <source>
        <strain evidence="2 3">JCM 19513</strain>
    </source>
</reference>
<dbReference type="Proteomes" id="UP000185766">
    <property type="component" value="Unassembled WGS sequence"/>
</dbReference>
<keyword evidence="3" id="KW-1185">Reference proteome</keyword>
<evidence type="ECO:0000256" key="1">
    <source>
        <dbReference type="SAM" id="SignalP"/>
    </source>
</evidence>
<evidence type="ECO:0000313" key="3">
    <source>
        <dbReference type="Proteomes" id="UP000185766"/>
    </source>
</evidence>
<feature type="signal peptide" evidence="1">
    <location>
        <begin position="1"/>
        <end position="28"/>
    </location>
</feature>
<dbReference type="RefSeq" id="WP_074869755.1">
    <property type="nucleotide sequence ID" value="NZ_FOAS01000014.1"/>
</dbReference>
<dbReference type="PANTHER" id="PTHR35271">
    <property type="entry name" value="ABC TRANSPORTER, SUBSTRATE-BINDING LIPOPROTEIN-RELATED"/>
    <property type="match status" value="1"/>
</dbReference>
<protein>
    <submittedName>
        <fullName evidence="2">ABC-type uncharacterized transport system, substrate-binding protein</fullName>
    </submittedName>
</protein>
<feature type="chain" id="PRO_5010371085" evidence="1">
    <location>
        <begin position="29"/>
        <end position="300"/>
    </location>
</feature>
<proteinExistence type="predicted"/>
<dbReference type="STRING" id="1429083.GCA_001885685_03227"/>
<dbReference type="EMBL" id="FOAS01000014">
    <property type="protein sequence ID" value="SEL57953.1"/>
    <property type="molecule type" value="Genomic_DNA"/>
</dbReference>
<organism evidence="2 3">
    <name type="scientific">Atopomonas hussainii</name>
    <dbReference type="NCBI Taxonomy" id="1429083"/>
    <lineage>
        <taxon>Bacteria</taxon>
        <taxon>Pseudomonadati</taxon>
        <taxon>Pseudomonadota</taxon>
        <taxon>Gammaproteobacteria</taxon>
        <taxon>Pseudomonadales</taxon>
        <taxon>Pseudomonadaceae</taxon>
        <taxon>Atopomonas</taxon>
    </lineage>
</organism>
<sequence length="300" mass="33392">MRRTWMWQTFCKLLLGMSLLGGAAMLQAASLWVLAEHDTAAVQSFQHTLQAQRRQDTVSLVTLNQAAATPSPQGTWILLGDKALTWHLQHNASAPALALLISQQQTQHLNIPANLPLTLLWREAPASRQLKLGQLLMPLHSRVGVLFSAASQQQLRALEQTAQQRQIKLVSKSWDGTFPSSQVQRVLEDSQWLLALDDPSLFNPTTIKPLLLGAYRQKRVLIGPNAGYVQAGSLASTYSDQQDWLKQLNELLDMPAKQRPRSAFARYFKVMLNQQVAHSLGLTNADAAQLAEQLRQGEQP</sequence>
<dbReference type="Gene3D" id="3.40.50.2300">
    <property type="match status" value="1"/>
</dbReference>
<keyword evidence="1" id="KW-0732">Signal</keyword>
<dbReference type="AlphaFoldDB" id="A0A1H7RCP4"/>
<dbReference type="InterPro" id="IPR007487">
    <property type="entry name" value="ABC_transpt-TYRBP-like"/>
</dbReference>
<gene>
    <name evidence="2" type="ORF">SAMN05216214_11494</name>
</gene>
<name>A0A1H7RCP4_9GAMM</name>
<accession>A0A1H7RCP4</accession>
<dbReference type="PANTHER" id="PTHR35271:SF1">
    <property type="entry name" value="ABC TRANSPORTER, SUBSTRATE-BINDING LIPOPROTEIN"/>
    <property type="match status" value="1"/>
</dbReference>